<dbReference type="PANTHER" id="PTHR30034">
    <property type="entry name" value="FLAGELLAR MOTOR SWITCH PROTEIN FLIM"/>
    <property type="match status" value="1"/>
</dbReference>
<keyword evidence="5" id="KW-1003">Cell membrane</keyword>
<evidence type="ECO:0000313" key="13">
    <source>
        <dbReference type="EMBL" id="NIJ23825.1"/>
    </source>
</evidence>
<keyword evidence="9" id="KW-0975">Bacterial flagellum</keyword>
<dbReference type="SUPFAM" id="SSF103039">
    <property type="entry name" value="CheC-like"/>
    <property type="match status" value="1"/>
</dbReference>
<evidence type="ECO:0000256" key="6">
    <source>
        <dbReference type="ARBA" id="ARBA00022500"/>
    </source>
</evidence>
<evidence type="ECO:0000256" key="4">
    <source>
        <dbReference type="ARBA" id="ARBA00021898"/>
    </source>
</evidence>
<dbReference type="PANTHER" id="PTHR30034:SF6">
    <property type="entry name" value="YOP PROTEINS TRANSLOCATION PROTEIN Q"/>
    <property type="match status" value="1"/>
</dbReference>
<keyword evidence="14" id="KW-1185">Reference proteome</keyword>
<keyword evidence="8" id="KW-0472">Membrane</keyword>
<name>A0ABX0TZS6_9SPHN</name>
<evidence type="ECO:0000256" key="1">
    <source>
        <dbReference type="ARBA" id="ARBA00004117"/>
    </source>
</evidence>
<feature type="region of interest" description="Disordered" evidence="11">
    <location>
        <begin position="1"/>
        <end position="22"/>
    </location>
</feature>
<dbReference type="Gene3D" id="3.40.1550.10">
    <property type="entry name" value="CheC-like"/>
    <property type="match status" value="1"/>
</dbReference>
<keyword evidence="7" id="KW-0283">Flagellar rotation</keyword>
<feature type="compositionally biased region" description="Polar residues" evidence="11">
    <location>
        <begin position="1"/>
        <end position="10"/>
    </location>
</feature>
<comment type="subcellular location">
    <subcellularLocation>
        <location evidence="1">Bacterial flagellum basal body</location>
    </subcellularLocation>
    <subcellularLocation>
        <location evidence="2">Cell membrane</location>
        <topology evidence="2">Peripheral membrane protein</topology>
    </subcellularLocation>
</comment>
<comment type="caution">
    <text evidence="13">The sequence shown here is derived from an EMBL/GenBank/DDBJ whole genome shotgun (WGS) entry which is preliminary data.</text>
</comment>
<comment type="function">
    <text evidence="10">FliM is one of three proteins (FliG, FliN, FliM) that forms the rotor-mounted switch complex (C ring), located at the base of the basal body. This complex interacts with the CheY and CheZ chemotaxis proteins, in addition to contacting components of the motor that determine the direction of flagellar rotation.</text>
</comment>
<keyword evidence="13" id="KW-0282">Flagellum</keyword>
<reference evidence="13 14" key="1">
    <citation type="submission" date="2020-03" db="EMBL/GenBank/DDBJ databases">
        <title>Genomic Encyclopedia of Type Strains, Phase IV (KMG-IV): sequencing the most valuable type-strain genomes for metagenomic binning, comparative biology and taxonomic classification.</title>
        <authorList>
            <person name="Goeker M."/>
        </authorList>
    </citation>
    <scope>NUCLEOTIDE SEQUENCE [LARGE SCALE GENOMIC DNA]</scope>
    <source>
        <strain evidence="13 14">DSM 22753</strain>
    </source>
</reference>
<dbReference type="InterPro" id="IPR028976">
    <property type="entry name" value="CheC-like_sf"/>
</dbReference>
<gene>
    <name evidence="13" type="ORF">FHT01_001367</name>
</gene>
<organism evidence="13 14">
    <name type="scientific">Sphingomonas japonica</name>
    <dbReference type="NCBI Taxonomy" id="511662"/>
    <lineage>
        <taxon>Bacteria</taxon>
        <taxon>Pseudomonadati</taxon>
        <taxon>Pseudomonadota</taxon>
        <taxon>Alphaproteobacteria</taxon>
        <taxon>Sphingomonadales</taxon>
        <taxon>Sphingomonadaceae</taxon>
        <taxon>Sphingomonas</taxon>
    </lineage>
</organism>
<dbReference type="InterPro" id="IPR001543">
    <property type="entry name" value="FliN-like_C"/>
</dbReference>
<dbReference type="SUPFAM" id="SSF101801">
    <property type="entry name" value="Surface presentation of antigens (SPOA)"/>
    <property type="match status" value="1"/>
</dbReference>
<evidence type="ECO:0000256" key="9">
    <source>
        <dbReference type="ARBA" id="ARBA00023143"/>
    </source>
</evidence>
<evidence type="ECO:0000259" key="12">
    <source>
        <dbReference type="Pfam" id="PF01052"/>
    </source>
</evidence>
<dbReference type="EMBL" id="JAASQP010000001">
    <property type="protein sequence ID" value="NIJ23825.1"/>
    <property type="molecule type" value="Genomic_DNA"/>
</dbReference>
<dbReference type="Pfam" id="PF01052">
    <property type="entry name" value="FliMN_C"/>
    <property type="match status" value="1"/>
</dbReference>
<evidence type="ECO:0000256" key="5">
    <source>
        <dbReference type="ARBA" id="ARBA00022475"/>
    </source>
</evidence>
<keyword evidence="13" id="KW-0966">Cell projection</keyword>
<evidence type="ECO:0000256" key="7">
    <source>
        <dbReference type="ARBA" id="ARBA00022779"/>
    </source>
</evidence>
<dbReference type="CDD" id="cd17908">
    <property type="entry name" value="FliM"/>
    <property type="match status" value="1"/>
</dbReference>
<evidence type="ECO:0000256" key="3">
    <source>
        <dbReference type="ARBA" id="ARBA00011049"/>
    </source>
</evidence>
<dbReference type="Gene3D" id="2.30.330.10">
    <property type="entry name" value="SpoA-like"/>
    <property type="match status" value="1"/>
</dbReference>
<comment type="similarity">
    <text evidence="3">Belongs to the FliM family.</text>
</comment>
<dbReference type="InterPro" id="IPR036429">
    <property type="entry name" value="SpoA-like_sf"/>
</dbReference>
<dbReference type="RefSeq" id="WP_140231429.1">
    <property type="nucleotide sequence ID" value="NZ_BAAAEV010000001.1"/>
</dbReference>
<evidence type="ECO:0000256" key="11">
    <source>
        <dbReference type="SAM" id="MobiDB-lite"/>
    </source>
</evidence>
<proteinExistence type="inferred from homology"/>
<evidence type="ECO:0000256" key="8">
    <source>
        <dbReference type="ARBA" id="ARBA00023136"/>
    </source>
</evidence>
<sequence length="316" mass="34019">MVNSTATTASADRRSRQRTSAEHVSTLGAANLNPFGDLHTLQHLSTRLARSLRGVFEPMLRKGVRSWVEPIVVQRFADYVAEREPGLTGWVPMTMVPGNGAALMVIDGKFALEALDLFFGGTGDAPHPLPGEFSPAAETMVKRIAGQITGPLRNAWEPVSRIEFAVGNVELNASMLADLDGDDAMIVSRFGIAPEGVKPVFLDIVYPVAGLKPHGPSINAKVHGRSADPEPKWQNGLTRAAMGVRFEVRSVLAEPTISLGRLLELTEGDVIPISFGQFVPIMVAANRLGTGVVGTSNGKAAIRIHQLERLDEEDFQ</sequence>
<evidence type="ECO:0000256" key="2">
    <source>
        <dbReference type="ARBA" id="ARBA00004202"/>
    </source>
</evidence>
<evidence type="ECO:0000256" key="10">
    <source>
        <dbReference type="ARBA" id="ARBA00025044"/>
    </source>
</evidence>
<evidence type="ECO:0000313" key="14">
    <source>
        <dbReference type="Proteomes" id="UP000788153"/>
    </source>
</evidence>
<keyword evidence="13" id="KW-0969">Cilium</keyword>
<accession>A0ABX0TZS6</accession>
<dbReference type="Proteomes" id="UP000788153">
    <property type="component" value="Unassembled WGS sequence"/>
</dbReference>
<dbReference type="InterPro" id="IPR001689">
    <property type="entry name" value="Flag_FliM"/>
</dbReference>
<keyword evidence="6" id="KW-0145">Chemotaxis</keyword>
<feature type="domain" description="Flagellar motor switch protein FliN-like C-terminal" evidence="12">
    <location>
        <begin position="242"/>
        <end position="307"/>
    </location>
</feature>
<protein>
    <recommendedName>
        <fullName evidence="4">Flagellar motor switch protein FliM</fullName>
    </recommendedName>
</protein>
<dbReference type="Pfam" id="PF02154">
    <property type="entry name" value="FliM"/>
    <property type="match status" value="1"/>
</dbReference>